<protein>
    <submittedName>
        <fullName evidence="1">Uncharacterized protein</fullName>
    </submittedName>
</protein>
<evidence type="ECO:0000313" key="1">
    <source>
        <dbReference type="EMBL" id="CDW28372.1"/>
    </source>
</evidence>
<name>A0A0K2TRU7_LEPSM</name>
<organism evidence="1">
    <name type="scientific">Lepeophtheirus salmonis</name>
    <name type="common">Salmon louse</name>
    <name type="synonym">Caligus salmonis</name>
    <dbReference type="NCBI Taxonomy" id="72036"/>
    <lineage>
        <taxon>Eukaryota</taxon>
        <taxon>Metazoa</taxon>
        <taxon>Ecdysozoa</taxon>
        <taxon>Arthropoda</taxon>
        <taxon>Crustacea</taxon>
        <taxon>Multicrustacea</taxon>
        <taxon>Hexanauplia</taxon>
        <taxon>Copepoda</taxon>
        <taxon>Siphonostomatoida</taxon>
        <taxon>Caligidae</taxon>
        <taxon>Lepeophtheirus</taxon>
    </lineage>
</organism>
<dbReference type="AlphaFoldDB" id="A0A0K2TRU7"/>
<proteinExistence type="predicted"/>
<reference evidence="1" key="1">
    <citation type="submission" date="2014-05" db="EMBL/GenBank/DDBJ databases">
        <authorList>
            <person name="Chronopoulou M."/>
        </authorList>
    </citation>
    <scope>NUCLEOTIDE SEQUENCE</scope>
    <source>
        <tissue evidence="1">Whole organism</tissue>
    </source>
</reference>
<dbReference type="EMBL" id="HACA01011011">
    <property type="protein sequence ID" value="CDW28372.1"/>
    <property type="molecule type" value="Transcribed_RNA"/>
</dbReference>
<sequence>MIDEVKEWNIAEERFMVSKMDK</sequence>
<accession>A0A0K2TRU7</accession>